<comment type="caution">
    <text evidence="4">The sequence shown here is derived from an EMBL/GenBank/DDBJ whole genome shotgun (WGS) entry which is preliminary data.</text>
</comment>
<feature type="region of interest" description="Disordered" evidence="2">
    <location>
        <begin position="275"/>
        <end position="332"/>
    </location>
</feature>
<organism evidence="4 5">
    <name type="scientific">Tanacetum coccineum</name>
    <dbReference type="NCBI Taxonomy" id="301880"/>
    <lineage>
        <taxon>Eukaryota</taxon>
        <taxon>Viridiplantae</taxon>
        <taxon>Streptophyta</taxon>
        <taxon>Embryophyta</taxon>
        <taxon>Tracheophyta</taxon>
        <taxon>Spermatophyta</taxon>
        <taxon>Magnoliopsida</taxon>
        <taxon>eudicotyledons</taxon>
        <taxon>Gunneridae</taxon>
        <taxon>Pentapetalae</taxon>
        <taxon>asterids</taxon>
        <taxon>campanulids</taxon>
        <taxon>Asterales</taxon>
        <taxon>Asteraceae</taxon>
        <taxon>Asteroideae</taxon>
        <taxon>Anthemideae</taxon>
        <taxon>Anthemidinae</taxon>
        <taxon>Tanacetum</taxon>
    </lineage>
</organism>
<dbReference type="EMBL" id="BQNB010009607">
    <property type="protein sequence ID" value="GJS65838.1"/>
    <property type="molecule type" value="Genomic_DNA"/>
</dbReference>
<feature type="region of interest" description="Disordered" evidence="2">
    <location>
        <begin position="452"/>
        <end position="529"/>
    </location>
</feature>
<keyword evidence="1" id="KW-0479">Metal-binding</keyword>
<evidence type="ECO:0000313" key="5">
    <source>
        <dbReference type="Proteomes" id="UP001151760"/>
    </source>
</evidence>
<feature type="domain" description="CCHC-type" evidence="3">
    <location>
        <begin position="28"/>
        <end position="41"/>
    </location>
</feature>
<name>A0ABQ4XLM5_9ASTR</name>
<keyword evidence="5" id="KW-1185">Reference proteome</keyword>
<accession>A0ABQ4XLM5</accession>
<evidence type="ECO:0000256" key="1">
    <source>
        <dbReference type="PROSITE-ProRule" id="PRU00047"/>
    </source>
</evidence>
<reference evidence="4" key="2">
    <citation type="submission" date="2022-01" db="EMBL/GenBank/DDBJ databases">
        <authorList>
            <person name="Yamashiro T."/>
            <person name="Shiraishi A."/>
            <person name="Satake H."/>
            <person name="Nakayama K."/>
        </authorList>
    </citation>
    <scope>NUCLEOTIDE SEQUENCE</scope>
</reference>
<gene>
    <name evidence="4" type="ORF">Tco_0680402</name>
</gene>
<dbReference type="Proteomes" id="UP001151760">
    <property type="component" value="Unassembled WGS sequence"/>
</dbReference>
<dbReference type="PROSITE" id="PS50158">
    <property type="entry name" value="ZF_CCHC"/>
    <property type="match status" value="1"/>
</dbReference>
<reference evidence="4" key="1">
    <citation type="journal article" date="2022" name="Int. J. Mol. Sci.">
        <title>Draft Genome of Tanacetum Coccineum: Genomic Comparison of Closely Related Tanacetum-Family Plants.</title>
        <authorList>
            <person name="Yamashiro T."/>
            <person name="Shiraishi A."/>
            <person name="Nakayama K."/>
            <person name="Satake H."/>
        </authorList>
    </citation>
    <scope>NUCLEOTIDE SEQUENCE</scope>
</reference>
<evidence type="ECO:0000313" key="4">
    <source>
        <dbReference type="EMBL" id="GJS65838.1"/>
    </source>
</evidence>
<dbReference type="SUPFAM" id="SSF57756">
    <property type="entry name" value="Retrovirus zinc finger-like domains"/>
    <property type="match status" value="1"/>
</dbReference>
<sequence length="529" mass="60048">MTEGRKQNINKSKSCKIGEIKYKQNITCWNCNQKGHYQNQCLKLVASRDKEVNMAKDFDDALVCFIENTVEDSIMDSGLKRRLISVGQLDEEGYHVGFKDQHWKVNKGSLVVARRNKRGSMYMVEVHPEGIGAIINSSGSVAAWFGEAEEAFLYNVREEKKTTENGTVMLKMVLETPLQFGVAERLNRTFRAGSTRLHAEAPKMLWTDSDTKSHQVIRSRDITFIDSIYGARSATDSSSLTKPIQKSQVVLVAILENLAENDNIVLEHGLSSEITQSLGRSSDKSEGSENCGSFEDSGRSDEEYSKDRASSKEGGFETPQVRRSTRESRAPVRYSPSANYLLLTENGEPESYSEALSSKESVQWKKAIIEVMVHLKRTRRVPYKRYKARLMVKRFQQKWGEPSYVGSLNDTSIQHKSKGFDMAEFNKSKWYFSLVFEIKDRCSKKQRVDMVEEMESDIRQKDKRHNKKDKTEHGIGKSGKKPKPSQAHPTPKPQVPYWQSPLTSLVKGLRQENGGQGLNCLMTKKNEGL</sequence>
<protein>
    <submittedName>
        <fullName evidence="4">Retrovirus-related pol polyprotein from transposon TNT 1-94</fullName>
    </submittedName>
</protein>
<dbReference type="InterPro" id="IPR036875">
    <property type="entry name" value="Znf_CCHC_sf"/>
</dbReference>
<evidence type="ECO:0000259" key="3">
    <source>
        <dbReference type="PROSITE" id="PS50158"/>
    </source>
</evidence>
<evidence type="ECO:0000256" key="2">
    <source>
        <dbReference type="SAM" id="MobiDB-lite"/>
    </source>
</evidence>
<feature type="compositionally biased region" description="Basic and acidic residues" evidence="2">
    <location>
        <begin position="296"/>
        <end position="315"/>
    </location>
</feature>
<dbReference type="SMART" id="SM00343">
    <property type="entry name" value="ZnF_C2HC"/>
    <property type="match status" value="1"/>
</dbReference>
<keyword evidence="1" id="KW-0862">Zinc</keyword>
<proteinExistence type="predicted"/>
<dbReference type="InterPro" id="IPR001878">
    <property type="entry name" value="Znf_CCHC"/>
</dbReference>
<keyword evidence="1" id="KW-0863">Zinc-finger</keyword>